<comment type="caution">
    <text evidence="1">The sequence shown here is derived from an EMBL/GenBank/DDBJ whole genome shotgun (WGS) entry which is preliminary data.</text>
</comment>
<organism evidence="1 2">
    <name type="scientific">Nonomuraea glycinis</name>
    <dbReference type="NCBI Taxonomy" id="2047744"/>
    <lineage>
        <taxon>Bacteria</taxon>
        <taxon>Bacillati</taxon>
        <taxon>Actinomycetota</taxon>
        <taxon>Actinomycetes</taxon>
        <taxon>Streptosporangiales</taxon>
        <taxon>Streptosporangiaceae</taxon>
        <taxon>Nonomuraea</taxon>
    </lineage>
</organism>
<accession>A0A918A8X8</accession>
<dbReference type="Proteomes" id="UP000660745">
    <property type="component" value="Unassembled WGS sequence"/>
</dbReference>
<evidence type="ECO:0008006" key="3">
    <source>
        <dbReference type="Google" id="ProtNLM"/>
    </source>
</evidence>
<dbReference type="EMBL" id="BMNK01000011">
    <property type="protein sequence ID" value="GGP11881.1"/>
    <property type="molecule type" value="Genomic_DNA"/>
</dbReference>
<proteinExistence type="predicted"/>
<sequence length="61" mass="7009">MIPFAPASEIDRRVEIRMTRQKVLRCDSPLNRYSLTFDQLRAIALNPDNSVELISKVIGHL</sequence>
<dbReference type="AlphaFoldDB" id="A0A918A8X8"/>
<protein>
    <recommendedName>
        <fullName evidence="3">DUF5753 domain-containing protein</fullName>
    </recommendedName>
</protein>
<gene>
    <name evidence="1" type="ORF">GCM10012278_57410</name>
</gene>
<evidence type="ECO:0000313" key="1">
    <source>
        <dbReference type="EMBL" id="GGP11881.1"/>
    </source>
</evidence>
<name>A0A918A8X8_9ACTN</name>
<evidence type="ECO:0000313" key="2">
    <source>
        <dbReference type="Proteomes" id="UP000660745"/>
    </source>
</evidence>
<reference evidence="1" key="2">
    <citation type="submission" date="2020-09" db="EMBL/GenBank/DDBJ databases">
        <authorList>
            <person name="Sun Q."/>
            <person name="Zhou Y."/>
        </authorList>
    </citation>
    <scope>NUCLEOTIDE SEQUENCE</scope>
    <source>
        <strain evidence="1">CGMCC 4.7430</strain>
    </source>
</reference>
<reference evidence="1" key="1">
    <citation type="journal article" date="2014" name="Int. J. Syst. Evol. Microbiol.">
        <title>Complete genome sequence of Corynebacterium casei LMG S-19264T (=DSM 44701T), isolated from a smear-ripened cheese.</title>
        <authorList>
            <consortium name="US DOE Joint Genome Institute (JGI-PGF)"/>
            <person name="Walter F."/>
            <person name="Albersmeier A."/>
            <person name="Kalinowski J."/>
            <person name="Ruckert C."/>
        </authorList>
    </citation>
    <scope>NUCLEOTIDE SEQUENCE</scope>
    <source>
        <strain evidence="1">CGMCC 4.7430</strain>
    </source>
</reference>
<keyword evidence="2" id="KW-1185">Reference proteome</keyword>